<keyword evidence="1" id="KW-0238">DNA-binding</keyword>
<evidence type="ECO:0000256" key="1">
    <source>
        <dbReference type="ARBA" id="ARBA00023125"/>
    </source>
</evidence>
<name>A0A6J6ZZN6_9ZZZZ</name>
<dbReference type="GO" id="GO:0003677">
    <property type="term" value="F:DNA binding"/>
    <property type="evidence" value="ECO:0007669"/>
    <property type="project" value="UniProtKB-KW"/>
</dbReference>
<feature type="domain" description="HTH cro/C1-type" evidence="2">
    <location>
        <begin position="42"/>
        <end position="97"/>
    </location>
</feature>
<dbReference type="EMBL" id="CAFBON010000120">
    <property type="protein sequence ID" value="CAB4992299.1"/>
    <property type="molecule type" value="Genomic_DNA"/>
</dbReference>
<dbReference type="InterPro" id="IPR050807">
    <property type="entry name" value="TransReg_Diox_bact_type"/>
</dbReference>
<dbReference type="GO" id="GO:0003700">
    <property type="term" value="F:DNA-binding transcription factor activity"/>
    <property type="evidence" value="ECO:0007669"/>
    <property type="project" value="TreeGrafter"/>
</dbReference>
<accession>A0A6J6ZZN6</accession>
<organism evidence="3">
    <name type="scientific">freshwater metagenome</name>
    <dbReference type="NCBI Taxonomy" id="449393"/>
    <lineage>
        <taxon>unclassified sequences</taxon>
        <taxon>metagenomes</taxon>
        <taxon>ecological metagenomes</taxon>
    </lineage>
</organism>
<dbReference type="InterPro" id="IPR010982">
    <property type="entry name" value="Lambda_DNA-bd_dom_sf"/>
</dbReference>
<reference evidence="3" key="1">
    <citation type="submission" date="2020-05" db="EMBL/GenBank/DDBJ databases">
        <authorList>
            <person name="Chiriac C."/>
            <person name="Salcher M."/>
            <person name="Ghai R."/>
            <person name="Kavagutti S V."/>
        </authorList>
    </citation>
    <scope>NUCLEOTIDE SEQUENCE</scope>
</reference>
<dbReference type="SUPFAM" id="SSF47413">
    <property type="entry name" value="lambda repressor-like DNA-binding domains"/>
    <property type="match status" value="1"/>
</dbReference>
<proteinExistence type="predicted"/>
<dbReference type="PANTHER" id="PTHR46797:SF1">
    <property type="entry name" value="METHYLPHOSPHONATE SYNTHASE"/>
    <property type="match status" value="1"/>
</dbReference>
<dbReference type="Pfam" id="PF01381">
    <property type="entry name" value="HTH_3"/>
    <property type="match status" value="1"/>
</dbReference>
<dbReference type="AlphaFoldDB" id="A0A6J6ZZN6"/>
<dbReference type="GO" id="GO:0005829">
    <property type="term" value="C:cytosol"/>
    <property type="evidence" value="ECO:0007669"/>
    <property type="project" value="TreeGrafter"/>
</dbReference>
<dbReference type="PROSITE" id="PS50943">
    <property type="entry name" value="HTH_CROC1"/>
    <property type="match status" value="1"/>
</dbReference>
<protein>
    <submittedName>
        <fullName evidence="3">Unannotated protein</fullName>
    </submittedName>
</protein>
<sequence length="101" mass="10681">MARTTIDELKKNRLAAMTADERAVFDETYEATRLALDVGEKVRDAREAAGLSQRELAARMGTSQAAVARLEAGGVGATLTTLQKMAAALDLKVTVELSAAS</sequence>
<dbReference type="SMART" id="SM00530">
    <property type="entry name" value="HTH_XRE"/>
    <property type="match status" value="1"/>
</dbReference>
<dbReference type="CDD" id="cd00093">
    <property type="entry name" value="HTH_XRE"/>
    <property type="match status" value="1"/>
</dbReference>
<gene>
    <name evidence="3" type="ORF">UFOPK3001_02465</name>
    <name evidence="4" type="ORF">UFOPK3954_01242</name>
</gene>
<evidence type="ECO:0000313" key="3">
    <source>
        <dbReference type="EMBL" id="CAB4825912.1"/>
    </source>
</evidence>
<evidence type="ECO:0000259" key="2">
    <source>
        <dbReference type="PROSITE" id="PS50943"/>
    </source>
</evidence>
<dbReference type="Gene3D" id="1.10.260.40">
    <property type="entry name" value="lambda repressor-like DNA-binding domains"/>
    <property type="match status" value="1"/>
</dbReference>
<evidence type="ECO:0000313" key="4">
    <source>
        <dbReference type="EMBL" id="CAB4992299.1"/>
    </source>
</evidence>
<dbReference type="EMBL" id="CAFAAJ010000247">
    <property type="protein sequence ID" value="CAB4825912.1"/>
    <property type="molecule type" value="Genomic_DNA"/>
</dbReference>
<dbReference type="InterPro" id="IPR001387">
    <property type="entry name" value="Cro/C1-type_HTH"/>
</dbReference>
<dbReference type="PANTHER" id="PTHR46797">
    <property type="entry name" value="HTH-TYPE TRANSCRIPTIONAL REGULATOR"/>
    <property type="match status" value="1"/>
</dbReference>